<comment type="caution">
    <text evidence="1">The sequence shown here is derived from an EMBL/GenBank/DDBJ whole genome shotgun (WGS) entry which is preliminary data.</text>
</comment>
<reference evidence="1 2" key="1">
    <citation type="submission" date="2015-12" db="EMBL/GenBank/DDBJ databases">
        <title>The genome of Folsomia candida.</title>
        <authorList>
            <person name="Faddeeva A."/>
            <person name="Derks M.F."/>
            <person name="Anvar Y."/>
            <person name="Smit S."/>
            <person name="Van Straalen N."/>
            <person name="Roelofs D."/>
        </authorList>
    </citation>
    <scope>NUCLEOTIDE SEQUENCE [LARGE SCALE GENOMIC DNA]</scope>
    <source>
        <strain evidence="1 2">VU population</strain>
        <tissue evidence="1">Whole body</tissue>
    </source>
</reference>
<proteinExistence type="predicted"/>
<dbReference type="AlphaFoldDB" id="A0A226D7Q4"/>
<gene>
    <name evidence="1" type="ORF">Fcan01_25060</name>
</gene>
<name>A0A226D7Q4_FOLCA</name>
<evidence type="ECO:0000313" key="2">
    <source>
        <dbReference type="Proteomes" id="UP000198287"/>
    </source>
</evidence>
<keyword evidence="2" id="KW-1185">Reference proteome</keyword>
<sequence>MFDHLVEKGFRLYSIPISEDRYKFIIPQTLMTFRWGLSELDINMSMRYIIWVGTLSKKLRGALSTLRNHRLCAARKTLVKSWDVGSLSCEGLNWTLFYKDNYNLLKQTEQEFETSELGRMAGISEVLNASLISDIAGKCDKTAVVAPSVYLNSKSYMLKILGGTSSQLNRKPYVKSIDTAFSRRVYIRIQKWGDISEAFKDKIVRLVEGGFYRFWEDFIIQIQTTGGIWRRGRKHFPSSN</sequence>
<protein>
    <submittedName>
        <fullName evidence="1">Uncharacterized protein</fullName>
    </submittedName>
</protein>
<organism evidence="1 2">
    <name type="scientific">Folsomia candida</name>
    <name type="common">Springtail</name>
    <dbReference type="NCBI Taxonomy" id="158441"/>
    <lineage>
        <taxon>Eukaryota</taxon>
        <taxon>Metazoa</taxon>
        <taxon>Ecdysozoa</taxon>
        <taxon>Arthropoda</taxon>
        <taxon>Hexapoda</taxon>
        <taxon>Collembola</taxon>
        <taxon>Entomobryomorpha</taxon>
        <taxon>Isotomoidea</taxon>
        <taxon>Isotomidae</taxon>
        <taxon>Proisotominae</taxon>
        <taxon>Folsomia</taxon>
    </lineage>
</organism>
<accession>A0A226D7Q4</accession>
<dbReference type="EMBL" id="LNIX01000034">
    <property type="protein sequence ID" value="OXA40296.1"/>
    <property type="molecule type" value="Genomic_DNA"/>
</dbReference>
<evidence type="ECO:0000313" key="1">
    <source>
        <dbReference type="EMBL" id="OXA40296.1"/>
    </source>
</evidence>
<dbReference type="Proteomes" id="UP000198287">
    <property type="component" value="Unassembled WGS sequence"/>
</dbReference>